<reference evidence="2" key="1">
    <citation type="journal article" date="2013" name="Mol. Plant Microbe Interact.">
        <title>Global aspects of pacC regulation of pathogenicity genes in Colletotrichum gloeosporioides as revealed by transcriptome analysis.</title>
        <authorList>
            <person name="Alkan N."/>
            <person name="Meng X."/>
            <person name="Friedlander G."/>
            <person name="Reuveni E."/>
            <person name="Sukno S."/>
            <person name="Sherman A."/>
            <person name="Thon M."/>
            <person name="Fluhr R."/>
            <person name="Prusky D."/>
        </authorList>
    </citation>
    <scope>NUCLEOTIDE SEQUENCE [LARGE SCALE GENOMIC DNA]</scope>
    <source>
        <strain evidence="2">Cg-14</strain>
    </source>
</reference>
<organism evidence="1 2">
    <name type="scientific">Colletotrichum gloeosporioides (strain Cg-14)</name>
    <name type="common">Anthracnose fungus</name>
    <name type="synonym">Glomerella cingulata</name>
    <dbReference type="NCBI Taxonomy" id="1237896"/>
    <lineage>
        <taxon>Eukaryota</taxon>
        <taxon>Fungi</taxon>
        <taxon>Dikarya</taxon>
        <taxon>Ascomycota</taxon>
        <taxon>Pezizomycotina</taxon>
        <taxon>Sordariomycetes</taxon>
        <taxon>Hypocreomycetidae</taxon>
        <taxon>Glomerellales</taxon>
        <taxon>Glomerellaceae</taxon>
        <taxon>Colletotrichum</taxon>
        <taxon>Colletotrichum gloeosporioides species complex</taxon>
    </lineage>
</organism>
<proteinExistence type="predicted"/>
<evidence type="ECO:0000313" key="1">
    <source>
        <dbReference type="EMBL" id="EQB59138.1"/>
    </source>
</evidence>
<gene>
    <name evidence="1" type="ORF">CGLO_00516</name>
</gene>
<comment type="caution">
    <text evidence="1">The sequence shown here is derived from an EMBL/GenBank/DDBJ whole genome shotgun (WGS) entry which is preliminary data.</text>
</comment>
<evidence type="ECO:0000313" key="2">
    <source>
        <dbReference type="Proteomes" id="UP000015530"/>
    </source>
</evidence>
<dbReference type="EMBL" id="AMYD01000128">
    <property type="protein sequence ID" value="EQB59138.1"/>
    <property type="molecule type" value="Genomic_DNA"/>
</dbReference>
<name>T0L301_COLGC</name>
<accession>T0L301</accession>
<dbReference type="AlphaFoldDB" id="T0L301"/>
<sequence length="30" mass="3124">MASPSANQVKASLKLKKTAIGRPGLTLDVK</sequence>
<dbReference type="Proteomes" id="UP000015530">
    <property type="component" value="Unassembled WGS sequence"/>
</dbReference>
<protein>
    <submittedName>
        <fullName evidence="1">Uncharacterized protein</fullName>
    </submittedName>
</protein>
<dbReference type="HOGENOM" id="CLU_3406329_0_0_1"/>